<evidence type="ECO:0000313" key="3">
    <source>
        <dbReference type="Proteomes" id="UP001620626"/>
    </source>
</evidence>
<dbReference type="AlphaFoldDB" id="A0ABD2IJ85"/>
<dbReference type="Proteomes" id="UP001620626">
    <property type="component" value="Unassembled WGS sequence"/>
</dbReference>
<feature type="domain" description="BACK" evidence="1">
    <location>
        <begin position="33"/>
        <end position="94"/>
    </location>
</feature>
<comment type="caution">
    <text evidence="2">The sequence shown here is derived from an EMBL/GenBank/DDBJ whole genome shotgun (WGS) entry which is preliminary data.</text>
</comment>
<dbReference type="Pfam" id="PF07707">
    <property type="entry name" value="BACK"/>
    <property type="match status" value="1"/>
</dbReference>
<protein>
    <recommendedName>
        <fullName evidence="1">BACK domain-containing protein</fullName>
    </recommendedName>
</protein>
<reference evidence="2 3" key="1">
    <citation type="submission" date="2024-10" db="EMBL/GenBank/DDBJ databases">
        <authorList>
            <person name="Kim D."/>
        </authorList>
    </citation>
    <scope>NUCLEOTIDE SEQUENCE [LARGE SCALE GENOMIC DNA]</scope>
    <source>
        <strain evidence="2">BH-2024</strain>
    </source>
</reference>
<dbReference type="EMBL" id="JBICBT010001214">
    <property type="protein sequence ID" value="KAL3078047.1"/>
    <property type="molecule type" value="Genomic_DNA"/>
</dbReference>
<proteinExistence type="predicted"/>
<keyword evidence="3" id="KW-1185">Reference proteome</keyword>
<gene>
    <name evidence="2" type="ORF">niasHT_036930</name>
</gene>
<evidence type="ECO:0000259" key="1">
    <source>
        <dbReference type="Pfam" id="PF07707"/>
    </source>
</evidence>
<accession>A0ABD2IJ85</accession>
<sequence>MAVLCAAKKYNIPGLVDPSLQIPISELRNVFVAYAYAYLFDLEDFANCCLSYIDKNADILIKSEEFLQIDQRTLCEIFGRDELQINGEISIWKAELMDPSKGFTTKARTK</sequence>
<dbReference type="PANTHER" id="PTHR45774:SF3">
    <property type="entry name" value="BTB (POZ) DOMAIN-CONTAINING 2B-RELATED"/>
    <property type="match status" value="1"/>
</dbReference>
<dbReference type="InterPro" id="IPR011705">
    <property type="entry name" value="BACK"/>
</dbReference>
<organism evidence="2 3">
    <name type="scientific">Heterodera trifolii</name>
    <dbReference type="NCBI Taxonomy" id="157864"/>
    <lineage>
        <taxon>Eukaryota</taxon>
        <taxon>Metazoa</taxon>
        <taxon>Ecdysozoa</taxon>
        <taxon>Nematoda</taxon>
        <taxon>Chromadorea</taxon>
        <taxon>Rhabditida</taxon>
        <taxon>Tylenchina</taxon>
        <taxon>Tylenchomorpha</taxon>
        <taxon>Tylenchoidea</taxon>
        <taxon>Heteroderidae</taxon>
        <taxon>Heteroderinae</taxon>
        <taxon>Heterodera</taxon>
    </lineage>
</organism>
<dbReference type="PANTHER" id="PTHR45774">
    <property type="entry name" value="BTB/POZ DOMAIN-CONTAINING"/>
    <property type="match status" value="1"/>
</dbReference>
<name>A0ABD2IJ85_9BILA</name>
<evidence type="ECO:0000313" key="2">
    <source>
        <dbReference type="EMBL" id="KAL3078047.1"/>
    </source>
</evidence>
<dbReference type="Gene3D" id="1.25.40.420">
    <property type="match status" value="1"/>
</dbReference>